<gene>
    <name evidence="1" type="ORF">M422DRAFT_52144</name>
</gene>
<sequence>MFKVVKFLYFDSNLRMNSRTIADFALFVNRTAVKLRKILTVDGQGDSDTIDSDVRRKLDPFRNQRKIIKIFLKIDNSETDDRHETNKVEQYFAAVKYEVDKRERCRRLKIWYSTLEKSVRMCVMILSDKPVQYTDLQGRLSSTLFIQQAKLGDTGPSLPKKK</sequence>
<proteinExistence type="predicted"/>
<evidence type="ECO:0000313" key="2">
    <source>
        <dbReference type="Proteomes" id="UP000054279"/>
    </source>
</evidence>
<protein>
    <submittedName>
        <fullName evidence="1">Uncharacterized protein</fullName>
    </submittedName>
</protein>
<dbReference type="HOGENOM" id="CLU_1636469_0_0_1"/>
<evidence type="ECO:0000313" key="1">
    <source>
        <dbReference type="EMBL" id="KIJ34160.1"/>
    </source>
</evidence>
<name>A0A0C9V9J8_SPHS4</name>
<reference evidence="1 2" key="1">
    <citation type="submission" date="2014-06" db="EMBL/GenBank/DDBJ databases">
        <title>Evolutionary Origins and Diversification of the Mycorrhizal Mutualists.</title>
        <authorList>
            <consortium name="DOE Joint Genome Institute"/>
            <consortium name="Mycorrhizal Genomics Consortium"/>
            <person name="Kohler A."/>
            <person name="Kuo A."/>
            <person name="Nagy L.G."/>
            <person name="Floudas D."/>
            <person name="Copeland A."/>
            <person name="Barry K.W."/>
            <person name="Cichocki N."/>
            <person name="Veneault-Fourrey C."/>
            <person name="LaButti K."/>
            <person name="Lindquist E.A."/>
            <person name="Lipzen A."/>
            <person name="Lundell T."/>
            <person name="Morin E."/>
            <person name="Murat C."/>
            <person name="Riley R."/>
            <person name="Ohm R."/>
            <person name="Sun H."/>
            <person name="Tunlid A."/>
            <person name="Henrissat B."/>
            <person name="Grigoriev I.V."/>
            <person name="Hibbett D.S."/>
            <person name="Martin F."/>
        </authorList>
    </citation>
    <scope>NUCLEOTIDE SEQUENCE [LARGE SCALE GENOMIC DNA]</scope>
    <source>
        <strain evidence="1 2">SS14</strain>
    </source>
</reference>
<dbReference type="Proteomes" id="UP000054279">
    <property type="component" value="Unassembled WGS sequence"/>
</dbReference>
<dbReference type="AlphaFoldDB" id="A0A0C9V9J8"/>
<accession>A0A0C9V9J8</accession>
<dbReference type="EMBL" id="KN837203">
    <property type="protein sequence ID" value="KIJ34160.1"/>
    <property type="molecule type" value="Genomic_DNA"/>
</dbReference>
<keyword evidence="2" id="KW-1185">Reference proteome</keyword>
<organism evidence="1 2">
    <name type="scientific">Sphaerobolus stellatus (strain SS14)</name>
    <dbReference type="NCBI Taxonomy" id="990650"/>
    <lineage>
        <taxon>Eukaryota</taxon>
        <taxon>Fungi</taxon>
        <taxon>Dikarya</taxon>
        <taxon>Basidiomycota</taxon>
        <taxon>Agaricomycotina</taxon>
        <taxon>Agaricomycetes</taxon>
        <taxon>Phallomycetidae</taxon>
        <taxon>Geastrales</taxon>
        <taxon>Sphaerobolaceae</taxon>
        <taxon>Sphaerobolus</taxon>
    </lineage>
</organism>